<dbReference type="InterPro" id="IPR036291">
    <property type="entry name" value="NAD(P)-bd_dom_sf"/>
</dbReference>
<dbReference type="PROSITE" id="PS00895">
    <property type="entry name" value="3_HYDROXYISOBUT_DH"/>
    <property type="match status" value="1"/>
</dbReference>
<evidence type="ECO:0000256" key="1">
    <source>
        <dbReference type="ARBA" id="ARBA00009080"/>
    </source>
</evidence>
<keyword evidence="3" id="KW-0520">NAD</keyword>
<proteinExistence type="inferred from homology"/>
<dbReference type="SUPFAM" id="SSF51735">
    <property type="entry name" value="NAD(P)-binding Rossmann-fold domains"/>
    <property type="match status" value="1"/>
</dbReference>
<dbReference type="PANTHER" id="PTHR43580">
    <property type="entry name" value="OXIDOREDUCTASE GLYR1-RELATED"/>
    <property type="match status" value="1"/>
</dbReference>
<name>A0ABP8TN02_9ACTN</name>
<reference evidence="7" key="1">
    <citation type="journal article" date="2019" name="Int. J. Syst. Evol. Microbiol.">
        <title>The Global Catalogue of Microorganisms (GCM) 10K type strain sequencing project: providing services to taxonomists for standard genome sequencing and annotation.</title>
        <authorList>
            <consortium name="The Broad Institute Genomics Platform"/>
            <consortium name="The Broad Institute Genome Sequencing Center for Infectious Disease"/>
            <person name="Wu L."/>
            <person name="Ma J."/>
        </authorList>
    </citation>
    <scope>NUCLEOTIDE SEQUENCE [LARGE SCALE GENOMIC DNA]</scope>
    <source>
        <strain evidence="7">JCM 17938</strain>
    </source>
</reference>
<dbReference type="SUPFAM" id="SSF48179">
    <property type="entry name" value="6-phosphogluconate dehydrogenase C-terminal domain-like"/>
    <property type="match status" value="1"/>
</dbReference>
<dbReference type="InterPro" id="IPR051265">
    <property type="entry name" value="HIBADH-related_NP60_sf"/>
</dbReference>
<dbReference type="Proteomes" id="UP001500212">
    <property type="component" value="Unassembled WGS sequence"/>
</dbReference>
<dbReference type="Pfam" id="PF14833">
    <property type="entry name" value="NAD_binding_11"/>
    <property type="match status" value="1"/>
</dbReference>
<evidence type="ECO:0000313" key="7">
    <source>
        <dbReference type="Proteomes" id="UP001500212"/>
    </source>
</evidence>
<dbReference type="InterPro" id="IPR002204">
    <property type="entry name" value="3-OH-isobutyrate_DH-rel_CS"/>
</dbReference>
<dbReference type="Gene3D" id="3.40.50.720">
    <property type="entry name" value="NAD(P)-binding Rossmann-like Domain"/>
    <property type="match status" value="1"/>
</dbReference>
<evidence type="ECO:0000259" key="5">
    <source>
        <dbReference type="Pfam" id="PF14833"/>
    </source>
</evidence>
<keyword evidence="7" id="KW-1185">Reference proteome</keyword>
<dbReference type="InterPro" id="IPR013328">
    <property type="entry name" value="6PGD_dom2"/>
</dbReference>
<comment type="caution">
    <text evidence="6">The sequence shown here is derived from an EMBL/GenBank/DDBJ whole genome shotgun (WGS) entry which is preliminary data.</text>
</comment>
<feature type="domain" description="3-hydroxyisobutyrate dehydrogenase-like NAD-binding" evidence="5">
    <location>
        <begin position="165"/>
        <end position="282"/>
    </location>
</feature>
<accession>A0ABP8TN02</accession>
<dbReference type="InterPro" id="IPR015815">
    <property type="entry name" value="HIBADH-related"/>
</dbReference>
<feature type="domain" description="6-phosphogluconate dehydrogenase NADP-binding" evidence="4">
    <location>
        <begin position="6"/>
        <end position="162"/>
    </location>
</feature>
<dbReference type="InterPro" id="IPR008927">
    <property type="entry name" value="6-PGluconate_DH-like_C_sf"/>
</dbReference>
<dbReference type="EMBL" id="BAABHJ010000019">
    <property type="protein sequence ID" value="GAA4612094.1"/>
    <property type="molecule type" value="Genomic_DNA"/>
</dbReference>
<gene>
    <name evidence="6" type="ORF">GCM10023195_51630</name>
</gene>
<dbReference type="PIRSF" id="PIRSF000103">
    <property type="entry name" value="HIBADH"/>
    <property type="match status" value="1"/>
</dbReference>
<organism evidence="6 7">
    <name type="scientific">Actinoallomurus liliacearum</name>
    <dbReference type="NCBI Taxonomy" id="1080073"/>
    <lineage>
        <taxon>Bacteria</taxon>
        <taxon>Bacillati</taxon>
        <taxon>Actinomycetota</taxon>
        <taxon>Actinomycetes</taxon>
        <taxon>Streptosporangiales</taxon>
        <taxon>Thermomonosporaceae</taxon>
        <taxon>Actinoallomurus</taxon>
    </lineage>
</organism>
<evidence type="ECO:0000313" key="6">
    <source>
        <dbReference type="EMBL" id="GAA4612094.1"/>
    </source>
</evidence>
<evidence type="ECO:0000256" key="3">
    <source>
        <dbReference type="ARBA" id="ARBA00023027"/>
    </source>
</evidence>
<dbReference type="Gene3D" id="1.10.1040.10">
    <property type="entry name" value="N-(1-d-carboxylethyl)-l-norvaline Dehydrogenase, domain 2"/>
    <property type="match status" value="1"/>
</dbReference>
<evidence type="ECO:0000256" key="2">
    <source>
        <dbReference type="ARBA" id="ARBA00023002"/>
    </source>
</evidence>
<dbReference type="Pfam" id="PF03446">
    <property type="entry name" value="NAD_binding_2"/>
    <property type="match status" value="1"/>
</dbReference>
<dbReference type="PANTHER" id="PTHR43580:SF2">
    <property type="entry name" value="CYTOKINE-LIKE NUCLEAR FACTOR N-PAC"/>
    <property type="match status" value="1"/>
</dbReference>
<evidence type="ECO:0000259" key="4">
    <source>
        <dbReference type="Pfam" id="PF03446"/>
    </source>
</evidence>
<dbReference type="InterPro" id="IPR006115">
    <property type="entry name" value="6PGDH_NADP-bd"/>
</dbReference>
<protein>
    <submittedName>
        <fullName evidence="6">NAD(P)-dependent oxidoreductase</fullName>
    </submittedName>
</protein>
<dbReference type="InterPro" id="IPR029154">
    <property type="entry name" value="HIBADH-like_NADP-bd"/>
</dbReference>
<keyword evidence="2" id="KW-0560">Oxidoreductase</keyword>
<sequence length="294" mass="30319">MSNESVAFIGLGGMGGGMAGRLRAAGFPIVVYNRTAAKAAPLAEAGARVAASSSEAVRGARIVVLSLSDENAVEQVLFGEVRDALSPGAIIVDTSTVSPAYAAEAAERLARTGVRRVEACVLGNPGMARAGKLRVFTAGRSEDVAAVRHVLEALGQEITHVGPAGSAAVLKLSFNLVLGNQVAALAEAVALVDAAGLDRDGFLTALAKSGFSSPTLAFRAELVRARRYEPPAFRSVLMEKDLRLAAGEAARHGIELPVTACAADRYADVVRTGDGDRDAAVIAERYSPVPADRA</sequence>
<comment type="similarity">
    <text evidence="1">Belongs to the HIBADH-related family.</text>
</comment>